<dbReference type="EMBL" id="LGCI01000005">
    <property type="protein sequence ID" value="KOY83592.1"/>
    <property type="molecule type" value="Genomic_DNA"/>
</dbReference>
<reference evidence="2 3" key="1">
    <citation type="submission" date="2015-07" db="EMBL/GenBank/DDBJ databases">
        <title>Genome sequencing project for genomic taxonomy and phylogenomics of Bacillus-like bacteria.</title>
        <authorList>
            <person name="Liu B."/>
            <person name="Wang J."/>
            <person name="Zhu Y."/>
            <person name="Liu G."/>
            <person name="Chen Q."/>
            <person name="Chen Z."/>
            <person name="Che J."/>
            <person name="Ge C."/>
            <person name="Shi H."/>
            <person name="Pan Z."/>
            <person name="Liu X."/>
        </authorList>
    </citation>
    <scope>NUCLEOTIDE SEQUENCE [LARGE SCALE GENOMIC DNA]</scope>
    <source>
        <strain evidence="2 3">DSM 54</strain>
    </source>
</reference>
<feature type="chain" id="PRO_5038894481" description="Lipoprotein" evidence="1">
    <location>
        <begin position="20"/>
        <end position="133"/>
    </location>
</feature>
<organism evidence="2 3">
    <name type="scientific">Lysinibacillus macroides</name>
    <dbReference type="NCBI Taxonomy" id="33935"/>
    <lineage>
        <taxon>Bacteria</taxon>
        <taxon>Bacillati</taxon>
        <taxon>Bacillota</taxon>
        <taxon>Bacilli</taxon>
        <taxon>Bacillales</taxon>
        <taxon>Bacillaceae</taxon>
        <taxon>Lysinibacillus</taxon>
    </lineage>
</organism>
<protein>
    <recommendedName>
        <fullName evidence="4">Lipoprotein</fullName>
    </recommendedName>
</protein>
<dbReference type="OrthoDB" id="2428007at2"/>
<sequence>MKKISLILSFLFLSIGLFGCQQSSGIENNNDNITTQNEATENDVTNKNYDIAGIVTEVDSENKGVLLDLTEMGNERAEQMWVFSKENTKIYNENEETVRFEDIKTTVTLKANLSKCNQPAIPQCSAREIVIEQ</sequence>
<dbReference type="Proteomes" id="UP000037977">
    <property type="component" value="Unassembled WGS sequence"/>
</dbReference>
<comment type="caution">
    <text evidence="2">The sequence shown here is derived from an EMBL/GenBank/DDBJ whole genome shotgun (WGS) entry which is preliminary data.</text>
</comment>
<dbReference type="AlphaFoldDB" id="A0A0M9DN88"/>
<evidence type="ECO:0000313" key="2">
    <source>
        <dbReference type="EMBL" id="KOY83592.1"/>
    </source>
</evidence>
<feature type="signal peptide" evidence="1">
    <location>
        <begin position="1"/>
        <end position="19"/>
    </location>
</feature>
<dbReference type="PROSITE" id="PS51257">
    <property type="entry name" value="PROKAR_LIPOPROTEIN"/>
    <property type="match status" value="1"/>
</dbReference>
<dbReference type="RefSeq" id="WP_053994841.1">
    <property type="nucleotide sequence ID" value="NZ_CP065643.1"/>
</dbReference>
<proteinExistence type="predicted"/>
<evidence type="ECO:0000313" key="3">
    <source>
        <dbReference type="Proteomes" id="UP000037977"/>
    </source>
</evidence>
<accession>A0A0M9DN88</accession>
<name>A0A0M9DN88_9BACI</name>
<keyword evidence="1" id="KW-0732">Signal</keyword>
<dbReference type="PATRIC" id="fig|33935.3.peg.1552"/>
<evidence type="ECO:0008006" key="4">
    <source>
        <dbReference type="Google" id="ProtNLM"/>
    </source>
</evidence>
<evidence type="ECO:0000256" key="1">
    <source>
        <dbReference type="SAM" id="SignalP"/>
    </source>
</evidence>
<keyword evidence="3" id="KW-1185">Reference proteome</keyword>
<gene>
    <name evidence="2" type="ORF">ADM90_10205</name>
</gene>